<name>D8MAV4_BLAHO</name>
<evidence type="ECO:0000256" key="1">
    <source>
        <dbReference type="SAM" id="Phobius"/>
    </source>
</evidence>
<evidence type="ECO:0000313" key="3">
    <source>
        <dbReference type="Proteomes" id="UP000008312"/>
    </source>
</evidence>
<accession>D8MAV4</accession>
<sequence length="134" mass="15452">MVCPFVCLRNSKNRKVFFLASHFVPAAMSANTKGKTVSDKIKIAVNKALNSDIVQRYVRTVNRFVRYTWKFGTFIGVTTWTVASILCITAVPFFLELERDQLASEAERRQTDMLRRRGYSELQINRLKNSNVLQ</sequence>
<dbReference type="OrthoDB" id="10016939at2759"/>
<keyword evidence="3" id="KW-1185">Reference proteome</keyword>
<keyword evidence="1" id="KW-0472">Membrane</keyword>
<proteinExistence type="predicted"/>
<reference evidence="2" key="1">
    <citation type="submission" date="2010-02" db="EMBL/GenBank/DDBJ databases">
        <title>Sequencing and annotation of the Blastocystis hominis genome.</title>
        <authorList>
            <person name="Wincker P."/>
        </authorList>
    </citation>
    <scope>NUCLEOTIDE SEQUENCE</scope>
    <source>
        <strain evidence="2">Singapore isolate B</strain>
    </source>
</reference>
<dbReference type="Proteomes" id="UP000008312">
    <property type="component" value="Unassembled WGS sequence"/>
</dbReference>
<feature type="transmembrane region" description="Helical" evidence="1">
    <location>
        <begin position="71"/>
        <end position="95"/>
    </location>
</feature>
<keyword evidence="1" id="KW-0812">Transmembrane</keyword>
<dbReference type="GeneID" id="24921824"/>
<dbReference type="RefSeq" id="XP_012899241.1">
    <property type="nucleotide sequence ID" value="XM_013043787.1"/>
</dbReference>
<dbReference type="EMBL" id="FN668690">
    <property type="protein sequence ID" value="CBK25193.2"/>
    <property type="molecule type" value="Genomic_DNA"/>
</dbReference>
<organism evidence="2">
    <name type="scientific">Blastocystis hominis</name>
    <dbReference type="NCBI Taxonomy" id="12968"/>
    <lineage>
        <taxon>Eukaryota</taxon>
        <taxon>Sar</taxon>
        <taxon>Stramenopiles</taxon>
        <taxon>Bigyra</taxon>
        <taxon>Opalozoa</taxon>
        <taxon>Opalinata</taxon>
        <taxon>Blastocystidae</taxon>
        <taxon>Blastocystis</taxon>
    </lineage>
</organism>
<gene>
    <name evidence="2" type="ORF">GSBLH_T00004823001</name>
</gene>
<protein>
    <recommendedName>
        <fullName evidence="4">Mitochondrial import receptor subunit TOM22</fullName>
    </recommendedName>
</protein>
<dbReference type="AlphaFoldDB" id="D8MAV4"/>
<dbReference type="InParanoid" id="D8MAV4"/>
<keyword evidence="1" id="KW-1133">Transmembrane helix</keyword>
<evidence type="ECO:0008006" key="4">
    <source>
        <dbReference type="Google" id="ProtNLM"/>
    </source>
</evidence>
<dbReference type="CDD" id="cd22884">
    <property type="entry name" value="TOM22"/>
    <property type="match status" value="1"/>
</dbReference>
<evidence type="ECO:0000313" key="2">
    <source>
        <dbReference type="EMBL" id="CBK25193.2"/>
    </source>
</evidence>